<dbReference type="InterPro" id="IPR045584">
    <property type="entry name" value="Pilin-like"/>
</dbReference>
<accession>A0ABV8I2T5</accession>
<dbReference type="RefSeq" id="WP_377286406.1">
    <property type="nucleotide sequence ID" value="NZ_JBHSBM010000011.1"/>
</dbReference>
<dbReference type="InterPro" id="IPR012902">
    <property type="entry name" value="N_methyl_site"/>
</dbReference>
<dbReference type="Pfam" id="PF07963">
    <property type="entry name" value="N_methyl"/>
    <property type="match status" value="1"/>
</dbReference>
<evidence type="ECO:0000256" key="2">
    <source>
        <dbReference type="SAM" id="Phobius"/>
    </source>
</evidence>
<keyword evidence="2" id="KW-1133">Transmembrane helix</keyword>
<keyword evidence="2" id="KW-0812">Transmembrane</keyword>
<comment type="caution">
    <text evidence="3">The sequence shown here is derived from an EMBL/GenBank/DDBJ whole genome shotgun (WGS) entry which is preliminary data.</text>
</comment>
<proteinExistence type="predicted"/>
<dbReference type="Pfam" id="PF05345">
    <property type="entry name" value="He_PIG"/>
    <property type="match status" value="4"/>
</dbReference>
<dbReference type="SUPFAM" id="SSF49313">
    <property type="entry name" value="Cadherin-like"/>
    <property type="match status" value="4"/>
</dbReference>
<keyword evidence="4" id="KW-1185">Reference proteome</keyword>
<dbReference type="InterPro" id="IPR013783">
    <property type="entry name" value="Ig-like_fold"/>
</dbReference>
<evidence type="ECO:0000313" key="4">
    <source>
        <dbReference type="Proteomes" id="UP001595850"/>
    </source>
</evidence>
<organism evidence="3 4">
    <name type="scientific">Planomonospora corallina</name>
    <dbReference type="NCBI Taxonomy" id="1806052"/>
    <lineage>
        <taxon>Bacteria</taxon>
        <taxon>Bacillati</taxon>
        <taxon>Actinomycetota</taxon>
        <taxon>Actinomycetes</taxon>
        <taxon>Streptosporangiales</taxon>
        <taxon>Streptosporangiaceae</taxon>
        <taxon>Planomonospora</taxon>
    </lineage>
</organism>
<feature type="region of interest" description="Disordered" evidence="1">
    <location>
        <begin position="1"/>
        <end position="29"/>
    </location>
</feature>
<keyword evidence="2" id="KW-0472">Membrane</keyword>
<dbReference type="InterPro" id="IPR015919">
    <property type="entry name" value="Cadherin-like_sf"/>
</dbReference>
<gene>
    <name evidence="3" type="ORF">ACFOWE_07865</name>
</gene>
<dbReference type="Gene3D" id="2.60.40.10">
    <property type="entry name" value="Immunoglobulins"/>
    <property type="match status" value="4"/>
</dbReference>
<feature type="transmembrane region" description="Helical" evidence="2">
    <location>
        <begin position="55"/>
        <end position="78"/>
    </location>
</feature>
<dbReference type="NCBIfam" id="TIGR02532">
    <property type="entry name" value="IV_pilin_GFxxxE"/>
    <property type="match status" value="1"/>
</dbReference>
<protein>
    <submittedName>
        <fullName evidence="3">Ig domain-containing protein</fullName>
    </submittedName>
</protein>
<evidence type="ECO:0000313" key="3">
    <source>
        <dbReference type="EMBL" id="MFC4058205.1"/>
    </source>
</evidence>
<dbReference type="PROSITE" id="PS00409">
    <property type="entry name" value="PROKAR_NTER_METHYL"/>
    <property type="match status" value="1"/>
</dbReference>
<name>A0ABV8I2T5_9ACTN</name>
<reference evidence="4" key="1">
    <citation type="journal article" date="2019" name="Int. J. Syst. Evol. Microbiol.">
        <title>The Global Catalogue of Microorganisms (GCM) 10K type strain sequencing project: providing services to taxonomists for standard genome sequencing and annotation.</title>
        <authorList>
            <consortium name="The Broad Institute Genomics Platform"/>
            <consortium name="The Broad Institute Genome Sequencing Center for Infectious Disease"/>
            <person name="Wu L."/>
            <person name="Ma J."/>
        </authorList>
    </citation>
    <scope>NUCLEOTIDE SEQUENCE [LARGE SCALE GENOMIC DNA]</scope>
    <source>
        <strain evidence="4">TBRC 4489</strain>
    </source>
</reference>
<dbReference type="SUPFAM" id="SSF54523">
    <property type="entry name" value="Pili subunits"/>
    <property type="match status" value="1"/>
</dbReference>
<sequence length="604" mass="63494">MPAGRARSRAAGARNTPAAPAAGGSPAPVCRTATRRTVADRLAARRAAVRGDAGFTLVEMLAALVVIGIVMSALTVFFTNSLDFTGRQRTRQVAIQLAADGVDRVRALTGSTVLSGRSKLATTAQQDSAPDAVDPYLRTMKPDWDPMLPESSTAGVSAPLPTSPDTTTVNGLDYARSWYVGRCRQQAGDTTGVSCEHPDSPDPAPGKADVPFFRVVVAVSWQQKGCPAEGCTYVTSTLTSASADAIFNIKRPPPAAADPEARHDYLGDPVDLQLTATGGRLPLTWSATGLPDGLSVSPAGLITGTPAKAGTSTVTATVTDRVKDADSTQFSWTVYALPEIAGPGDQKTFRGEKATLKPTATGGRAPLTWSATGLPGGLSIDAATGTISGTATTRQTTTVTVKVTDRGGKTDTVTFSWEVVDPPRFAAAGTRTNYIRDWVAGFKLTAIGGTGPYTWSAENLPEGLRIDPSTGEIYGTVWQGARYLTTVHVRDRRGEKASTTFLWRVLPRQPNDLTIVLPDPDDPDQVSTADRWLRLSLEAAGGSNSGYDVWSAEGLPPGLSIDSTGRHTGKITGTPTTPGTYTVTLTVTDSPQKAATLMFTWTVQ</sequence>
<dbReference type="EMBL" id="JBHSBM010000011">
    <property type="protein sequence ID" value="MFC4058205.1"/>
    <property type="molecule type" value="Genomic_DNA"/>
</dbReference>
<dbReference type="Proteomes" id="UP001595850">
    <property type="component" value="Unassembled WGS sequence"/>
</dbReference>
<evidence type="ECO:0000256" key="1">
    <source>
        <dbReference type="SAM" id="MobiDB-lite"/>
    </source>
</evidence>